<evidence type="ECO:0000313" key="4">
    <source>
        <dbReference type="Proteomes" id="UP000675121"/>
    </source>
</evidence>
<dbReference type="GO" id="GO:0016491">
    <property type="term" value="F:oxidoreductase activity"/>
    <property type="evidence" value="ECO:0007669"/>
    <property type="project" value="UniProtKB-KW"/>
</dbReference>
<accession>A0A9N8R3M1</accession>
<dbReference type="Proteomes" id="UP000675121">
    <property type="component" value="Unassembled WGS sequence"/>
</dbReference>
<feature type="domain" description="Pyrroline-5-carboxylate reductase catalytic N-terminal" evidence="2">
    <location>
        <begin position="2"/>
        <end position="89"/>
    </location>
</feature>
<dbReference type="EMBL" id="CAJNAS010000022">
    <property type="protein sequence ID" value="CAE6949284.1"/>
    <property type="molecule type" value="Genomic_DNA"/>
</dbReference>
<evidence type="ECO:0000256" key="1">
    <source>
        <dbReference type="ARBA" id="ARBA00023002"/>
    </source>
</evidence>
<keyword evidence="1" id="KW-0560">Oxidoreductase</keyword>
<dbReference type="RefSeq" id="WP_201084075.1">
    <property type="nucleotide sequence ID" value="NZ_CAJNAS010000022.1"/>
</dbReference>
<gene>
    <name evidence="3" type="ORF">R70211_06165</name>
</gene>
<name>A0A9N8R3M1_9BURK</name>
<evidence type="ECO:0000313" key="3">
    <source>
        <dbReference type="EMBL" id="CAE6949284.1"/>
    </source>
</evidence>
<dbReference type="SUPFAM" id="SSF51735">
    <property type="entry name" value="NAD(P)-binding Rossmann-fold domains"/>
    <property type="match status" value="1"/>
</dbReference>
<keyword evidence="4" id="KW-1185">Reference proteome</keyword>
<dbReference type="PANTHER" id="PTHR14239">
    <property type="entry name" value="DUDULIN-RELATED"/>
    <property type="match status" value="1"/>
</dbReference>
<dbReference type="InterPro" id="IPR051267">
    <property type="entry name" value="STEAP_metalloreductase"/>
</dbReference>
<organism evidence="3 4">
    <name type="scientific">Paraburkholderia domus</name>
    <dbReference type="NCBI Taxonomy" id="2793075"/>
    <lineage>
        <taxon>Bacteria</taxon>
        <taxon>Pseudomonadati</taxon>
        <taxon>Pseudomonadota</taxon>
        <taxon>Betaproteobacteria</taxon>
        <taxon>Burkholderiales</taxon>
        <taxon>Burkholderiaceae</taxon>
        <taxon>Paraburkholderia</taxon>
    </lineage>
</organism>
<dbReference type="AlphaFoldDB" id="A0A9N8R3M1"/>
<proteinExistence type="predicted"/>
<protein>
    <recommendedName>
        <fullName evidence="2">Pyrroline-5-carboxylate reductase catalytic N-terminal domain-containing protein</fullName>
    </recommendedName>
</protein>
<dbReference type="Gene3D" id="3.40.50.720">
    <property type="entry name" value="NAD(P)-binding Rossmann-like Domain"/>
    <property type="match status" value="1"/>
</dbReference>
<dbReference type="InterPro" id="IPR028939">
    <property type="entry name" value="P5C_Rdtase_cat_N"/>
</dbReference>
<dbReference type="PANTHER" id="PTHR14239:SF10">
    <property type="entry name" value="REDUCTASE"/>
    <property type="match status" value="1"/>
</dbReference>
<reference evidence="3" key="1">
    <citation type="submission" date="2021-02" db="EMBL/GenBank/DDBJ databases">
        <authorList>
            <person name="Vanwijnsberghe S."/>
        </authorList>
    </citation>
    <scope>NUCLEOTIDE SEQUENCE</scope>
    <source>
        <strain evidence="3">R-70211</strain>
    </source>
</reference>
<dbReference type="InterPro" id="IPR036291">
    <property type="entry name" value="NAD(P)-bd_dom_sf"/>
</dbReference>
<dbReference type="Pfam" id="PF03807">
    <property type="entry name" value="F420_oxidored"/>
    <property type="match status" value="1"/>
</dbReference>
<comment type="caution">
    <text evidence="3">The sequence shown here is derived from an EMBL/GenBank/DDBJ whole genome shotgun (WGS) entry which is preliminary data.</text>
</comment>
<evidence type="ECO:0000259" key="2">
    <source>
        <dbReference type="Pfam" id="PF03807"/>
    </source>
</evidence>
<sequence length="219" mass="23027">MKIGILGAGFIGRAMATLASNGGHEVMISNSRDPRTLTSTASAIGCALGTAEEAAKFGDVVVVAVPFMNIDALPVTALDGKIVIDTGNYYPERDGQIAALDSRSTTTSQMLAAALPGARVVKAFNAILAKDLETDGKPADAPNRRALPFAGDDEQAKRVVSGLLDQFGFDPVDAGTLADSWRFERAKPVYCIALDRAGIVEGLAAAKRDVELPHGSWRR</sequence>